<evidence type="ECO:0000313" key="3">
    <source>
        <dbReference type="Proteomes" id="UP000050580"/>
    </source>
</evidence>
<organism evidence="2 3">
    <name type="scientific">Lampropedia cohaerens</name>
    <dbReference type="NCBI Taxonomy" id="1610491"/>
    <lineage>
        <taxon>Bacteria</taxon>
        <taxon>Pseudomonadati</taxon>
        <taxon>Pseudomonadota</taxon>
        <taxon>Betaproteobacteria</taxon>
        <taxon>Burkholderiales</taxon>
        <taxon>Comamonadaceae</taxon>
        <taxon>Lampropedia</taxon>
    </lineage>
</organism>
<dbReference type="PANTHER" id="PTHR11895:SF176">
    <property type="entry name" value="AMIDASE AMID-RELATED"/>
    <property type="match status" value="1"/>
</dbReference>
<protein>
    <recommendedName>
        <fullName evidence="1">Amidase domain-containing protein</fullName>
    </recommendedName>
</protein>
<dbReference type="RefSeq" id="WP_046742888.1">
    <property type="nucleotide sequence ID" value="NZ_LBNQ01000041.1"/>
</dbReference>
<dbReference type="InterPro" id="IPR036928">
    <property type="entry name" value="AS_sf"/>
</dbReference>
<keyword evidence="3" id="KW-1185">Reference proteome</keyword>
<sequence length="452" mass="48159">MPRSTLPSRDDLQARHARALAACTCEQGRAAMRTCNLQPPAALRLPQERPAAPPPLSGWLVSIKDLFDVAGQVTTAGSRILESQPPALRNATAVQRLLQAGAHNMGRTHMVEFAFSGIGINPHFPPLFAVDAWHAAPGQCFRALPEQRVCGGSSSGAALSVALGIADAALGSDTGGSIRIPAAFNGLVGFKSTQALVPRDGMLPLSPSLDVACAITRNVEAAIRVHEVLAARTVTRTPAPLEAWQLAVIDNFFLDDCDTTTRNAFERSVDVLQATGARVQRLQLPAMDTLREMARLGTLPAAESHAWHAPLLQQHGDAYDPRVRQRIAAGATMTATAYLQLQALRRQWQQTMATQLQGFDAILSPTVAITAPPYASIAPGAERDDAFSRANALVLRNTSAINLLDGPAISIPCHTKEEPPVGLMLWHCQGRDDAVLAIAKRAEQALTLAVAA</sequence>
<dbReference type="PATRIC" id="fig|1610491.3.peg.2986"/>
<name>A0A0U1PWX2_9BURK</name>
<dbReference type="InterPro" id="IPR000120">
    <property type="entry name" value="Amidase"/>
</dbReference>
<proteinExistence type="predicted"/>
<evidence type="ECO:0000259" key="1">
    <source>
        <dbReference type="Pfam" id="PF01425"/>
    </source>
</evidence>
<dbReference type="STRING" id="1610491.AAV94_14075"/>
<dbReference type="GO" id="GO:0003824">
    <property type="term" value="F:catalytic activity"/>
    <property type="evidence" value="ECO:0007669"/>
    <property type="project" value="InterPro"/>
</dbReference>
<dbReference type="NCBIfam" id="NF005460">
    <property type="entry name" value="PRK07056.1"/>
    <property type="match status" value="1"/>
</dbReference>
<accession>A0A0U1PWX2</accession>
<reference evidence="2 3" key="1">
    <citation type="submission" date="2015-05" db="EMBL/GenBank/DDBJ databases">
        <title>Draft genome sequence of Lampropedia sp. CT6, isolated from the microbial mat of a hot water spring, located at Manikaran, India.</title>
        <authorList>
            <person name="Tripathi C."/>
            <person name="Rani P."/>
            <person name="Mahato N.K."/>
            <person name="Lal R."/>
        </authorList>
    </citation>
    <scope>NUCLEOTIDE SEQUENCE [LARGE SCALE GENOMIC DNA]</scope>
    <source>
        <strain evidence="2 3">CT6</strain>
    </source>
</reference>
<evidence type="ECO:0000313" key="2">
    <source>
        <dbReference type="EMBL" id="KKW66855.1"/>
    </source>
</evidence>
<feature type="domain" description="Amidase" evidence="1">
    <location>
        <begin position="51"/>
        <end position="436"/>
    </location>
</feature>
<comment type="caution">
    <text evidence="2">The sequence shown here is derived from an EMBL/GenBank/DDBJ whole genome shotgun (WGS) entry which is preliminary data.</text>
</comment>
<dbReference type="Proteomes" id="UP000050580">
    <property type="component" value="Unassembled WGS sequence"/>
</dbReference>
<dbReference type="SUPFAM" id="SSF75304">
    <property type="entry name" value="Amidase signature (AS) enzymes"/>
    <property type="match status" value="1"/>
</dbReference>
<dbReference type="Pfam" id="PF01425">
    <property type="entry name" value="Amidase"/>
    <property type="match status" value="1"/>
</dbReference>
<dbReference type="EMBL" id="LBNQ01000041">
    <property type="protein sequence ID" value="KKW66855.1"/>
    <property type="molecule type" value="Genomic_DNA"/>
</dbReference>
<dbReference type="Gene3D" id="3.90.1300.10">
    <property type="entry name" value="Amidase signature (AS) domain"/>
    <property type="match status" value="1"/>
</dbReference>
<gene>
    <name evidence="2" type="ORF">AAV94_14075</name>
</gene>
<dbReference type="AlphaFoldDB" id="A0A0U1PWX2"/>
<dbReference type="PANTHER" id="PTHR11895">
    <property type="entry name" value="TRANSAMIDASE"/>
    <property type="match status" value="1"/>
</dbReference>
<dbReference type="InterPro" id="IPR023631">
    <property type="entry name" value="Amidase_dom"/>
</dbReference>